<dbReference type="PROSITE" id="PS00109">
    <property type="entry name" value="PROTEIN_KINASE_TYR"/>
    <property type="match status" value="1"/>
</dbReference>
<dbReference type="PROSITE" id="PS50011">
    <property type="entry name" value="PROTEIN_KINASE_DOM"/>
    <property type="match status" value="1"/>
</dbReference>
<keyword evidence="2" id="KW-0067">ATP-binding</keyword>
<dbReference type="Pfam" id="PF07714">
    <property type="entry name" value="PK_Tyr_Ser-Thr"/>
    <property type="match status" value="1"/>
</dbReference>
<dbReference type="Gene3D" id="1.10.510.10">
    <property type="entry name" value="Transferase(Phosphotransferase) domain 1"/>
    <property type="match status" value="1"/>
</dbReference>
<sequence length="367" mass="42104">MQLSDPKIRDAIEEDECFIFQSLTDIIALESGRKDILQLQEQDAQGFIDLIQMALDRNKLQDVELQRIAQRLVMKLCEKANTLPSSLVIEGVELRERDAIYGGGFADIYRGSYQGKDVALKRMRIFQRGQDRQKMHKNLCREALIWQRLQHPHVLPFLGVDSSTFAPFLCMISPWMQHGTIMKHLEENGSVNISRRLFEVALGLEYLHSQNIVHGDLRGGNILVNDEWQACLADFGLTIVSEATVATFTSHTHGSTRWMAPELHDPESFNLLRSVRTPASDIYSFACVCLEIFTGRAPFHDTPNNTTVILKVLKGQRPKRPRTAGQRAMPDETWKLVERCWSHQPWYRPTTREVVNIMRRHEPSLSL</sequence>
<dbReference type="GO" id="GO:0005524">
    <property type="term" value="F:ATP binding"/>
    <property type="evidence" value="ECO:0007669"/>
    <property type="project" value="UniProtKB-KW"/>
</dbReference>
<dbReference type="OrthoDB" id="4062651at2759"/>
<evidence type="ECO:0000256" key="1">
    <source>
        <dbReference type="ARBA" id="ARBA00022741"/>
    </source>
</evidence>
<proteinExistence type="predicted"/>
<feature type="domain" description="Protein kinase" evidence="3">
    <location>
        <begin position="94"/>
        <end position="365"/>
    </location>
</feature>
<dbReference type="InterPro" id="IPR000719">
    <property type="entry name" value="Prot_kinase_dom"/>
</dbReference>
<dbReference type="GO" id="GO:0004674">
    <property type="term" value="F:protein serine/threonine kinase activity"/>
    <property type="evidence" value="ECO:0007669"/>
    <property type="project" value="TreeGrafter"/>
</dbReference>
<keyword evidence="1" id="KW-0547">Nucleotide-binding</keyword>
<evidence type="ECO:0000313" key="5">
    <source>
        <dbReference type="Proteomes" id="UP000308652"/>
    </source>
</evidence>
<dbReference type="PANTHER" id="PTHR44329">
    <property type="entry name" value="SERINE/THREONINE-PROTEIN KINASE TNNI3K-RELATED"/>
    <property type="match status" value="1"/>
</dbReference>
<evidence type="ECO:0000259" key="3">
    <source>
        <dbReference type="PROSITE" id="PS50011"/>
    </source>
</evidence>
<organism evidence="4 5">
    <name type="scientific">Crucibulum laeve</name>
    <dbReference type="NCBI Taxonomy" id="68775"/>
    <lineage>
        <taxon>Eukaryota</taxon>
        <taxon>Fungi</taxon>
        <taxon>Dikarya</taxon>
        <taxon>Basidiomycota</taxon>
        <taxon>Agaricomycotina</taxon>
        <taxon>Agaricomycetes</taxon>
        <taxon>Agaricomycetidae</taxon>
        <taxon>Agaricales</taxon>
        <taxon>Agaricineae</taxon>
        <taxon>Nidulariaceae</taxon>
        <taxon>Crucibulum</taxon>
    </lineage>
</organism>
<dbReference type="InterPro" id="IPR011009">
    <property type="entry name" value="Kinase-like_dom_sf"/>
</dbReference>
<dbReference type="InterPro" id="IPR051681">
    <property type="entry name" value="Ser/Thr_Kinases-Pseudokinases"/>
</dbReference>
<dbReference type="InterPro" id="IPR008266">
    <property type="entry name" value="Tyr_kinase_AS"/>
</dbReference>
<dbReference type="PANTHER" id="PTHR44329:SF298">
    <property type="entry name" value="MIXED LINEAGE KINASE DOMAIN-LIKE PROTEIN"/>
    <property type="match status" value="1"/>
</dbReference>
<dbReference type="InterPro" id="IPR001245">
    <property type="entry name" value="Ser-Thr/Tyr_kinase_cat_dom"/>
</dbReference>
<dbReference type="EMBL" id="ML213591">
    <property type="protein sequence ID" value="TFK43201.1"/>
    <property type="molecule type" value="Genomic_DNA"/>
</dbReference>
<name>A0A5C3MPR4_9AGAR</name>
<gene>
    <name evidence="4" type="ORF">BDQ12DRAFT_674570</name>
</gene>
<evidence type="ECO:0000256" key="2">
    <source>
        <dbReference type="ARBA" id="ARBA00022840"/>
    </source>
</evidence>
<dbReference type="AlphaFoldDB" id="A0A5C3MPR4"/>
<keyword evidence="5" id="KW-1185">Reference proteome</keyword>
<evidence type="ECO:0000313" key="4">
    <source>
        <dbReference type="EMBL" id="TFK43201.1"/>
    </source>
</evidence>
<keyword evidence="4" id="KW-0808">Transferase</keyword>
<keyword evidence="4" id="KW-0418">Kinase</keyword>
<dbReference type="STRING" id="68775.A0A5C3MPR4"/>
<reference evidence="4 5" key="1">
    <citation type="journal article" date="2019" name="Nat. Ecol. Evol.">
        <title>Megaphylogeny resolves global patterns of mushroom evolution.</title>
        <authorList>
            <person name="Varga T."/>
            <person name="Krizsan K."/>
            <person name="Foldi C."/>
            <person name="Dima B."/>
            <person name="Sanchez-Garcia M."/>
            <person name="Sanchez-Ramirez S."/>
            <person name="Szollosi G.J."/>
            <person name="Szarkandi J.G."/>
            <person name="Papp V."/>
            <person name="Albert L."/>
            <person name="Andreopoulos W."/>
            <person name="Angelini C."/>
            <person name="Antonin V."/>
            <person name="Barry K.W."/>
            <person name="Bougher N.L."/>
            <person name="Buchanan P."/>
            <person name="Buyck B."/>
            <person name="Bense V."/>
            <person name="Catcheside P."/>
            <person name="Chovatia M."/>
            <person name="Cooper J."/>
            <person name="Damon W."/>
            <person name="Desjardin D."/>
            <person name="Finy P."/>
            <person name="Geml J."/>
            <person name="Haridas S."/>
            <person name="Hughes K."/>
            <person name="Justo A."/>
            <person name="Karasinski D."/>
            <person name="Kautmanova I."/>
            <person name="Kiss B."/>
            <person name="Kocsube S."/>
            <person name="Kotiranta H."/>
            <person name="LaButti K.M."/>
            <person name="Lechner B.E."/>
            <person name="Liimatainen K."/>
            <person name="Lipzen A."/>
            <person name="Lukacs Z."/>
            <person name="Mihaltcheva S."/>
            <person name="Morgado L.N."/>
            <person name="Niskanen T."/>
            <person name="Noordeloos M.E."/>
            <person name="Ohm R.A."/>
            <person name="Ortiz-Santana B."/>
            <person name="Ovrebo C."/>
            <person name="Racz N."/>
            <person name="Riley R."/>
            <person name="Savchenko A."/>
            <person name="Shiryaev A."/>
            <person name="Soop K."/>
            <person name="Spirin V."/>
            <person name="Szebenyi C."/>
            <person name="Tomsovsky M."/>
            <person name="Tulloss R.E."/>
            <person name="Uehling J."/>
            <person name="Grigoriev I.V."/>
            <person name="Vagvolgyi C."/>
            <person name="Papp T."/>
            <person name="Martin F.M."/>
            <person name="Miettinen O."/>
            <person name="Hibbett D.S."/>
            <person name="Nagy L.G."/>
        </authorList>
    </citation>
    <scope>NUCLEOTIDE SEQUENCE [LARGE SCALE GENOMIC DNA]</scope>
    <source>
        <strain evidence="4 5">CBS 166.37</strain>
    </source>
</reference>
<dbReference type="SUPFAM" id="SSF56112">
    <property type="entry name" value="Protein kinase-like (PK-like)"/>
    <property type="match status" value="1"/>
</dbReference>
<accession>A0A5C3MPR4</accession>
<dbReference type="Proteomes" id="UP000308652">
    <property type="component" value="Unassembled WGS sequence"/>
</dbReference>
<protein>
    <submittedName>
        <fullName evidence="4">Kinase-like domain-containing protein</fullName>
    </submittedName>
</protein>